<name>A0A1F6BJ59_9BACT</name>
<dbReference type="Proteomes" id="UP000176273">
    <property type="component" value="Unassembled WGS sequence"/>
</dbReference>
<keyword evidence="1" id="KW-1133">Transmembrane helix</keyword>
<evidence type="ECO:0000313" key="3">
    <source>
        <dbReference type="Proteomes" id="UP000176273"/>
    </source>
</evidence>
<accession>A0A1F6BJ59</accession>
<dbReference type="EMBL" id="MFKH01000016">
    <property type="protein sequence ID" value="OGG36802.1"/>
    <property type="molecule type" value="Genomic_DNA"/>
</dbReference>
<gene>
    <name evidence="2" type="ORF">A2110_01200</name>
</gene>
<protein>
    <submittedName>
        <fullName evidence="2">Uncharacterized protein</fullName>
    </submittedName>
</protein>
<organism evidence="2 3">
    <name type="scientific">Candidatus Jorgensenbacteria bacterium GWA1_54_12</name>
    <dbReference type="NCBI Taxonomy" id="1798468"/>
    <lineage>
        <taxon>Bacteria</taxon>
        <taxon>Candidatus Joergenseniibacteriota</taxon>
    </lineage>
</organism>
<proteinExistence type="predicted"/>
<evidence type="ECO:0000256" key="1">
    <source>
        <dbReference type="SAM" id="Phobius"/>
    </source>
</evidence>
<keyword evidence="1" id="KW-0472">Membrane</keyword>
<feature type="transmembrane region" description="Helical" evidence="1">
    <location>
        <begin position="131"/>
        <end position="149"/>
    </location>
</feature>
<feature type="transmembrane region" description="Helical" evidence="1">
    <location>
        <begin position="51"/>
        <end position="68"/>
    </location>
</feature>
<dbReference type="AlphaFoldDB" id="A0A1F6BJ59"/>
<sequence length="154" mass="15804">MSAWYTGVRGAMAGIFAAAIHGSRLMDAWGVNPNLILILIIVGVERTGRMAWGLGAAAAAVAAALIWFPAFSDSAAAGACAALIASLALMWAKGGRTATVGAIAGGTILFYFLTAVLQGARVAPGVVVGEMLYNVLWGMGAIILLPHYARRITS</sequence>
<feature type="transmembrane region" description="Helical" evidence="1">
    <location>
        <begin position="28"/>
        <end position="44"/>
    </location>
</feature>
<comment type="caution">
    <text evidence="2">The sequence shown here is derived from an EMBL/GenBank/DDBJ whole genome shotgun (WGS) entry which is preliminary data.</text>
</comment>
<dbReference type="STRING" id="1798468.A2110_01200"/>
<feature type="transmembrane region" description="Helical" evidence="1">
    <location>
        <begin position="99"/>
        <end position="119"/>
    </location>
</feature>
<evidence type="ECO:0000313" key="2">
    <source>
        <dbReference type="EMBL" id="OGG36802.1"/>
    </source>
</evidence>
<keyword evidence="1" id="KW-0812">Transmembrane</keyword>
<reference evidence="2 3" key="1">
    <citation type="journal article" date="2016" name="Nat. Commun.">
        <title>Thousands of microbial genomes shed light on interconnected biogeochemical processes in an aquifer system.</title>
        <authorList>
            <person name="Anantharaman K."/>
            <person name="Brown C.T."/>
            <person name="Hug L.A."/>
            <person name="Sharon I."/>
            <person name="Castelle C.J."/>
            <person name="Probst A.J."/>
            <person name="Thomas B.C."/>
            <person name="Singh A."/>
            <person name="Wilkins M.J."/>
            <person name="Karaoz U."/>
            <person name="Brodie E.L."/>
            <person name="Williams K.H."/>
            <person name="Hubbard S.S."/>
            <person name="Banfield J.F."/>
        </authorList>
    </citation>
    <scope>NUCLEOTIDE SEQUENCE [LARGE SCALE GENOMIC DNA]</scope>
</reference>
<feature type="transmembrane region" description="Helical" evidence="1">
    <location>
        <begin position="74"/>
        <end position="92"/>
    </location>
</feature>